<dbReference type="STRING" id="395963.Bind_2764"/>
<feature type="transmembrane region" description="Helical" evidence="6">
    <location>
        <begin position="12"/>
        <end position="29"/>
    </location>
</feature>
<feature type="transmembrane region" description="Helical" evidence="6">
    <location>
        <begin position="176"/>
        <end position="192"/>
    </location>
</feature>
<dbReference type="InterPro" id="IPR050833">
    <property type="entry name" value="Poly_Biosynth_Transport"/>
</dbReference>
<organism evidence="7 8">
    <name type="scientific">Beijerinckia indica subsp. indica (strain ATCC 9039 / DSM 1715 / NCIMB 8712)</name>
    <dbReference type="NCBI Taxonomy" id="395963"/>
    <lineage>
        <taxon>Bacteria</taxon>
        <taxon>Pseudomonadati</taxon>
        <taxon>Pseudomonadota</taxon>
        <taxon>Alphaproteobacteria</taxon>
        <taxon>Hyphomicrobiales</taxon>
        <taxon>Beijerinckiaceae</taxon>
        <taxon>Beijerinckia</taxon>
    </lineage>
</organism>
<feature type="transmembrane region" description="Helical" evidence="6">
    <location>
        <begin position="252"/>
        <end position="278"/>
    </location>
</feature>
<dbReference type="EMBL" id="CP001016">
    <property type="protein sequence ID" value="ACB96336.1"/>
    <property type="molecule type" value="Genomic_DNA"/>
</dbReference>
<evidence type="ECO:0000256" key="3">
    <source>
        <dbReference type="ARBA" id="ARBA00022692"/>
    </source>
</evidence>
<feature type="transmembrane region" description="Helical" evidence="6">
    <location>
        <begin position="84"/>
        <end position="102"/>
    </location>
</feature>
<sequence>MKHKYMLHILNTLLRLATLSGKMGLSLYMGRYFSLDDIGTYGLVFGSVMILTNVLGFRLDYVVSRELVRTTPIEALVKMRDQTIFYLANYFVGALIMIAVAQSGLVGIGMLPLFFICALTITDNYSNLTYVNMVSLERPLLANALYFIGGGGWCFVAAAIGLIWPEYRHVDTVLTAWLLGYMLFFTATFWAWRKMPWRELRGKPLNWKWIRAGVTNSYLIWLGTLGIMAGSYSDRFVLAHFLGLEAVGIATFYFSFTNAILTLVQTGVLSFVYPRLIVHYREGNQTGFGHEMRHASRHVALFAGVIAIGISIAVPLLGYSLQRPEFVEYAPVLWLMAAGAWIRCSAEALYQGLFARHQDCAIWLGNLLYVVPVIVCSVVLVPMVGLIGVGYSAVISSLFLLLWRKYQLSRPHALLET</sequence>
<keyword evidence="2" id="KW-1003">Cell membrane</keyword>
<evidence type="ECO:0008006" key="9">
    <source>
        <dbReference type="Google" id="ProtNLM"/>
    </source>
</evidence>
<gene>
    <name evidence="7" type="ordered locus">Bind_2764</name>
</gene>
<evidence type="ECO:0000256" key="5">
    <source>
        <dbReference type="ARBA" id="ARBA00023136"/>
    </source>
</evidence>
<dbReference type="PANTHER" id="PTHR30250">
    <property type="entry name" value="PST FAMILY PREDICTED COLANIC ACID TRANSPORTER"/>
    <property type="match status" value="1"/>
</dbReference>
<dbReference type="AlphaFoldDB" id="B2IJW1"/>
<dbReference type="eggNOG" id="COG2244">
    <property type="taxonomic scope" value="Bacteria"/>
</dbReference>
<feature type="transmembrane region" description="Helical" evidence="6">
    <location>
        <begin position="362"/>
        <end position="380"/>
    </location>
</feature>
<feature type="transmembrane region" description="Helical" evidence="6">
    <location>
        <begin position="386"/>
        <end position="403"/>
    </location>
</feature>
<keyword evidence="3 6" id="KW-0812">Transmembrane</keyword>
<protein>
    <recommendedName>
        <fullName evidence="9">Polysaccharide biosynthesis protein</fullName>
    </recommendedName>
</protein>
<dbReference type="KEGG" id="bid:Bind_2764"/>
<feature type="transmembrane region" description="Helical" evidence="6">
    <location>
        <begin position="108"/>
        <end position="128"/>
    </location>
</feature>
<evidence type="ECO:0000313" key="8">
    <source>
        <dbReference type="Proteomes" id="UP000001695"/>
    </source>
</evidence>
<keyword evidence="8" id="KW-1185">Reference proteome</keyword>
<name>B2IJW1_BEII9</name>
<feature type="transmembrane region" description="Helical" evidence="6">
    <location>
        <begin position="299"/>
        <end position="320"/>
    </location>
</feature>
<feature type="transmembrane region" description="Helical" evidence="6">
    <location>
        <begin position="213"/>
        <end position="232"/>
    </location>
</feature>
<accession>B2IJW1</accession>
<evidence type="ECO:0000256" key="2">
    <source>
        <dbReference type="ARBA" id="ARBA00022475"/>
    </source>
</evidence>
<keyword evidence="4 6" id="KW-1133">Transmembrane helix</keyword>
<dbReference type="Proteomes" id="UP000001695">
    <property type="component" value="Chromosome"/>
</dbReference>
<dbReference type="GO" id="GO:0005886">
    <property type="term" value="C:plasma membrane"/>
    <property type="evidence" value="ECO:0007669"/>
    <property type="project" value="UniProtKB-SubCell"/>
</dbReference>
<reference evidence="8" key="1">
    <citation type="submission" date="2008-03" db="EMBL/GenBank/DDBJ databases">
        <title>Complete sequence of chromosome of Beijerinckia indica subsp. indica ATCC 9039.</title>
        <authorList>
            <consortium name="US DOE Joint Genome Institute"/>
            <person name="Copeland A."/>
            <person name="Lucas S."/>
            <person name="Lapidus A."/>
            <person name="Glavina del Rio T."/>
            <person name="Dalin E."/>
            <person name="Tice H."/>
            <person name="Bruce D."/>
            <person name="Goodwin L."/>
            <person name="Pitluck S."/>
            <person name="LaButti K."/>
            <person name="Schmutz J."/>
            <person name="Larimer F."/>
            <person name="Land M."/>
            <person name="Hauser L."/>
            <person name="Kyrpides N."/>
            <person name="Mikhailova N."/>
            <person name="Dunfield P.F."/>
            <person name="Dedysh S.N."/>
            <person name="Liesack W."/>
            <person name="Saw J.H."/>
            <person name="Alam M."/>
            <person name="Chen Y."/>
            <person name="Murrell J.C."/>
            <person name="Richardson P."/>
        </authorList>
    </citation>
    <scope>NUCLEOTIDE SEQUENCE [LARGE SCALE GENOMIC DNA]</scope>
    <source>
        <strain evidence="8">ATCC 9039 / DSM 1715 / NCIMB 8712</strain>
    </source>
</reference>
<proteinExistence type="predicted"/>
<evidence type="ECO:0000313" key="7">
    <source>
        <dbReference type="EMBL" id="ACB96336.1"/>
    </source>
</evidence>
<feature type="transmembrane region" description="Helical" evidence="6">
    <location>
        <begin position="332"/>
        <end position="350"/>
    </location>
</feature>
<evidence type="ECO:0000256" key="4">
    <source>
        <dbReference type="ARBA" id="ARBA00022989"/>
    </source>
</evidence>
<comment type="subcellular location">
    <subcellularLocation>
        <location evidence="1">Cell membrane</location>
        <topology evidence="1">Multi-pass membrane protein</topology>
    </subcellularLocation>
</comment>
<keyword evidence="5 6" id="KW-0472">Membrane</keyword>
<feature type="transmembrane region" description="Helical" evidence="6">
    <location>
        <begin position="140"/>
        <end position="164"/>
    </location>
</feature>
<evidence type="ECO:0000256" key="6">
    <source>
        <dbReference type="SAM" id="Phobius"/>
    </source>
</evidence>
<reference evidence="7 8" key="2">
    <citation type="journal article" date="2010" name="J. Bacteriol.">
        <title>Complete genome sequence of Beijerinckia indica subsp. indica.</title>
        <authorList>
            <person name="Tamas I."/>
            <person name="Dedysh S.N."/>
            <person name="Liesack W."/>
            <person name="Stott M.B."/>
            <person name="Alam M."/>
            <person name="Murrell J.C."/>
            <person name="Dunfield P.F."/>
        </authorList>
    </citation>
    <scope>NUCLEOTIDE SEQUENCE [LARGE SCALE GENOMIC DNA]</scope>
    <source>
        <strain evidence="8">ATCC 9039 / DSM 1715 / NCIMB 8712</strain>
    </source>
</reference>
<evidence type="ECO:0000256" key="1">
    <source>
        <dbReference type="ARBA" id="ARBA00004651"/>
    </source>
</evidence>
<dbReference type="HOGENOM" id="CLU_055110_0_0_5"/>
<feature type="transmembrane region" description="Helical" evidence="6">
    <location>
        <begin position="41"/>
        <end position="63"/>
    </location>
</feature>
<dbReference type="PANTHER" id="PTHR30250:SF11">
    <property type="entry name" value="O-ANTIGEN TRANSPORTER-RELATED"/>
    <property type="match status" value="1"/>
</dbReference>